<dbReference type="InterPro" id="IPR029058">
    <property type="entry name" value="AB_hydrolase_fold"/>
</dbReference>
<dbReference type="EMBL" id="UINC01001090">
    <property type="protein sequence ID" value="SUZ70407.1"/>
    <property type="molecule type" value="Genomic_DNA"/>
</dbReference>
<dbReference type="EC" id="3.8.1.5" evidence="3"/>
<evidence type="ECO:0000259" key="5">
    <source>
        <dbReference type="Pfam" id="PF00561"/>
    </source>
</evidence>
<name>A0A381PWJ2_9ZZZZ</name>
<gene>
    <name evidence="6" type="ORF">METZ01_LOCUS23261</name>
</gene>
<proteinExistence type="inferred from homology"/>
<evidence type="ECO:0000256" key="2">
    <source>
        <dbReference type="ARBA" id="ARBA00011245"/>
    </source>
</evidence>
<evidence type="ECO:0000256" key="4">
    <source>
        <dbReference type="ARBA" id="ARBA00022801"/>
    </source>
</evidence>
<evidence type="ECO:0000256" key="3">
    <source>
        <dbReference type="ARBA" id="ARBA00012065"/>
    </source>
</evidence>
<comment type="similarity">
    <text evidence="1">Belongs to the haloalkane dehalogenase family. Type 2 subfamily.</text>
</comment>
<dbReference type="HAMAP" id="MF_01231">
    <property type="entry name" value="Haloalk_dehal_type2"/>
    <property type="match status" value="1"/>
</dbReference>
<organism evidence="6">
    <name type="scientific">marine metagenome</name>
    <dbReference type="NCBI Taxonomy" id="408172"/>
    <lineage>
        <taxon>unclassified sequences</taxon>
        <taxon>metagenomes</taxon>
        <taxon>ecological metagenomes</taxon>
    </lineage>
</organism>
<dbReference type="Gene3D" id="3.40.50.1820">
    <property type="entry name" value="alpha/beta hydrolase"/>
    <property type="match status" value="1"/>
</dbReference>
<dbReference type="PRINTS" id="PR00412">
    <property type="entry name" value="EPOXHYDRLASE"/>
</dbReference>
<dbReference type="PANTHER" id="PTHR43329">
    <property type="entry name" value="EPOXIDE HYDROLASE"/>
    <property type="match status" value="1"/>
</dbReference>
<sequence>MINAKEHAKKTINVKGKNMAYVEMGEGDPIVFQHGNPTSSYLWRNIMPHLADQGRCIAIDLIGMGDSDKLEDSGPDRYTLLEHRDYFDAALQTLSVDQNVTFVIHDWGSALGFDWANRHRDSVKGICYMESIVKPVSWDEWPEAARGVFQGFRSPAGEGMILDKNVFVERVLPGSVLRELTEEEMGVYRRPFMEPGEDRRPTLTWPRQIPIEGEPPEVVELVQSYADWLCQSTVPKLFINADPGAILIGAQREFCRGWPNQTEVTVPGNHFLQEDSPDEIGQAIANWLKGIS</sequence>
<dbReference type="InterPro" id="IPR000639">
    <property type="entry name" value="Epox_hydrolase-like"/>
</dbReference>
<dbReference type="NCBIfam" id="NF002938">
    <property type="entry name" value="PRK03592.1"/>
    <property type="match status" value="1"/>
</dbReference>
<protein>
    <recommendedName>
        <fullName evidence="3">haloalkane dehalogenase</fullName>
        <ecNumber evidence="3">3.8.1.5</ecNumber>
    </recommendedName>
</protein>
<dbReference type="SUPFAM" id="SSF53474">
    <property type="entry name" value="alpha/beta-Hydrolases"/>
    <property type="match status" value="1"/>
</dbReference>
<comment type="subunit">
    <text evidence="2">Monomer.</text>
</comment>
<evidence type="ECO:0000256" key="1">
    <source>
        <dbReference type="ARBA" id="ARBA00007213"/>
    </source>
</evidence>
<keyword evidence="4" id="KW-0378">Hydrolase</keyword>
<feature type="domain" description="AB hydrolase-1" evidence="5">
    <location>
        <begin position="29"/>
        <end position="277"/>
    </location>
</feature>
<reference evidence="6" key="1">
    <citation type="submission" date="2018-05" db="EMBL/GenBank/DDBJ databases">
        <authorList>
            <person name="Lanie J.A."/>
            <person name="Ng W.-L."/>
            <person name="Kazmierczak K.M."/>
            <person name="Andrzejewski T.M."/>
            <person name="Davidsen T.M."/>
            <person name="Wayne K.J."/>
            <person name="Tettelin H."/>
            <person name="Glass J.I."/>
            <person name="Rusch D."/>
            <person name="Podicherti R."/>
            <person name="Tsui H.-C.T."/>
            <person name="Winkler M.E."/>
        </authorList>
    </citation>
    <scope>NUCLEOTIDE SEQUENCE</scope>
</reference>
<evidence type="ECO:0000313" key="6">
    <source>
        <dbReference type="EMBL" id="SUZ70407.1"/>
    </source>
</evidence>
<accession>A0A381PWJ2</accession>
<dbReference type="AlphaFoldDB" id="A0A381PWJ2"/>
<dbReference type="InterPro" id="IPR000073">
    <property type="entry name" value="AB_hydrolase_1"/>
</dbReference>
<dbReference type="Pfam" id="PF00561">
    <property type="entry name" value="Abhydrolase_1"/>
    <property type="match status" value="1"/>
</dbReference>
<dbReference type="InterPro" id="IPR023594">
    <property type="entry name" value="Haloalkane_dehalogenase_2"/>
</dbReference>
<dbReference type="GO" id="GO:0018786">
    <property type="term" value="F:haloalkane dehalogenase activity"/>
    <property type="evidence" value="ECO:0007669"/>
    <property type="project" value="UniProtKB-EC"/>
</dbReference>